<sequence length="514" mass="58585">MKLYQPINLSDWDALKDLDKTPWNKCKLIYAHRGGQSFLLVHTNGDLYGFGENKYRLFGNIDQLFITHPLKINITNVIALDTGYFHVVALLGNGDLYTWGLNNYGQLGNGNQQPIIFPSKVDISEEIINISCGYFCTLAVDKNQTVWFWGCLNEVPLSTQSELQPIQVMCGQTVINIACGGRHAAILTADKLYVCGSNENGQLAKTNINVAYYYQPVLNLPENLSDVVCGAFSTAVLTTDGKVFCWGDLGNTEQYDPVKFCFREKVIEISANGDDDIFYAILENHEVYHWGHDVYRLGHDNNCYYPQKIEVLSNFDMYSKRSKTPAVYCTSCLPPLVPFNQEHTVSEKIALLFNNKTYSDLKIKLNGDEIMYAHKLIITLNSSTFSRIILNNFKSKKTIDLTKYDSVAVKSYIKFLYTNKLENVHVSHLPELYNFAKKDEKSNLQNQILLTWKNSLNEKDIATMFKKAYYHQCEDLIELCLPMTKRVTIDKVDSLNLTPEILFQIIESSVNIEE</sequence>
<feature type="repeat" description="RCC1" evidence="2">
    <location>
        <begin position="144"/>
        <end position="190"/>
    </location>
</feature>
<evidence type="ECO:0000256" key="2">
    <source>
        <dbReference type="PROSITE-ProRule" id="PRU00235"/>
    </source>
</evidence>
<comment type="caution">
    <text evidence="4">The sequence shown here is derived from an EMBL/GenBank/DDBJ whole genome shotgun (WGS) entry which is preliminary data.</text>
</comment>
<keyword evidence="1" id="KW-0677">Repeat</keyword>
<name>A0AAW1DTA6_9HEMI</name>
<dbReference type="Pfam" id="PF00651">
    <property type="entry name" value="BTB"/>
    <property type="match status" value="1"/>
</dbReference>
<feature type="repeat" description="RCC1" evidence="2">
    <location>
        <begin position="190"/>
        <end position="240"/>
    </location>
</feature>
<dbReference type="SUPFAM" id="SSF50985">
    <property type="entry name" value="RCC1/BLIP-II"/>
    <property type="match status" value="1"/>
</dbReference>
<evidence type="ECO:0000313" key="5">
    <source>
        <dbReference type="Proteomes" id="UP001461498"/>
    </source>
</evidence>
<accession>A0AAW1DTA6</accession>
<feature type="domain" description="BTB" evidence="3">
    <location>
        <begin position="359"/>
        <end position="425"/>
    </location>
</feature>
<organism evidence="4 5">
    <name type="scientific">Rhynocoris fuscipes</name>
    <dbReference type="NCBI Taxonomy" id="488301"/>
    <lineage>
        <taxon>Eukaryota</taxon>
        <taxon>Metazoa</taxon>
        <taxon>Ecdysozoa</taxon>
        <taxon>Arthropoda</taxon>
        <taxon>Hexapoda</taxon>
        <taxon>Insecta</taxon>
        <taxon>Pterygota</taxon>
        <taxon>Neoptera</taxon>
        <taxon>Paraneoptera</taxon>
        <taxon>Hemiptera</taxon>
        <taxon>Heteroptera</taxon>
        <taxon>Panheteroptera</taxon>
        <taxon>Cimicomorpha</taxon>
        <taxon>Reduviidae</taxon>
        <taxon>Harpactorinae</taxon>
        <taxon>Harpactorini</taxon>
        <taxon>Rhynocoris</taxon>
    </lineage>
</organism>
<dbReference type="EMBL" id="JAPXFL010000001">
    <property type="protein sequence ID" value="KAK9512802.1"/>
    <property type="molecule type" value="Genomic_DNA"/>
</dbReference>
<evidence type="ECO:0000259" key="3">
    <source>
        <dbReference type="PROSITE" id="PS50097"/>
    </source>
</evidence>
<reference evidence="4 5" key="1">
    <citation type="submission" date="2022-12" db="EMBL/GenBank/DDBJ databases">
        <title>Chromosome-level genome assembly of true bugs.</title>
        <authorList>
            <person name="Ma L."/>
            <person name="Li H."/>
        </authorList>
    </citation>
    <scope>NUCLEOTIDE SEQUENCE [LARGE SCALE GENOMIC DNA]</scope>
    <source>
        <strain evidence="4">Lab_2022b</strain>
    </source>
</reference>
<dbReference type="PRINTS" id="PR00633">
    <property type="entry name" value="RCCNDNSATION"/>
</dbReference>
<proteinExistence type="predicted"/>
<dbReference type="InterPro" id="IPR051625">
    <property type="entry name" value="Signaling_Regulatory_Domain"/>
</dbReference>
<keyword evidence="5" id="KW-1185">Reference proteome</keyword>
<feature type="repeat" description="RCC1" evidence="2">
    <location>
        <begin position="45"/>
        <end position="93"/>
    </location>
</feature>
<dbReference type="InterPro" id="IPR000210">
    <property type="entry name" value="BTB/POZ_dom"/>
</dbReference>
<dbReference type="Proteomes" id="UP001461498">
    <property type="component" value="Unassembled WGS sequence"/>
</dbReference>
<dbReference type="InterPro" id="IPR011333">
    <property type="entry name" value="SKP1/BTB/POZ_sf"/>
</dbReference>
<dbReference type="Gene3D" id="3.30.710.10">
    <property type="entry name" value="Potassium Channel Kv1.1, Chain A"/>
    <property type="match status" value="1"/>
</dbReference>
<gene>
    <name evidence="4" type="ORF">O3M35_001136</name>
</gene>
<dbReference type="AlphaFoldDB" id="A0AAW1DTA6"/>
<dbReference type="SUPFAM" id="SSF54695">
    <property type="entry name" value="POZ domain"/>
    <property type="match status" value="1"/>
</dbReference>
<dbReference type="InterPro" id="IPR009091">
    <property type="entry name" value="RCC1/BLIP-II"/>
</dbReference>
<dbReference type="PANTHER" id="PTHR22872">
    <property type="entry name" value="BTK-BINDING PROTEIN-RELATED"/>
    <property type="match status" value="1"/>
</dbReference>
<dbReference type="PROSITE" id="PS50097">
    <property type="entry name" value="BTB"/>
    <property type="match status" value="1"/>
</dbReference>
<evidence type="ECO:0000313" key="4">
    <source>
        <dbReference type="EMBL" id="KAK9512802.1"/>
    </source>
</evidence>
<dbReference type="Pfam" id="PF13540">
    <property type="entry name" value="RCC1_2"/>
    <property type="match status" value="2"/>
</dbReference>
<evidence type="ECO:0000256" key="1">
    <source>
        <dbReference type="ARBA" id="ARBA00022737"/>
    </source>
</evidence>
<dbReference type="Pfam" id="PF00415">
    <property type="entry name" value="RCC1"/>
    <property type="match status" value="1"/>
</dbReference>
<feature type="repeat" description="RCC1" evidence="2">
    <location>
        <begin position="94"/>
        <end position="143"/>
    </location>
</feature>
<dbReference type="Gene3D" id="2.130.10.30">
    <property type="entry name" value="Regulator of chromosome condensation 1/beta-lactamase-inhibitor protein II"/>
    <property type="match status" value="2"/>
</dbReference>
<dbReference type="PROSITE" id="PS50012">
    <property type="entry name" value="RCC1_3"/>
    <property type="match status" value="4"/>
</dbReference>
<dbReference type="InterPro" id="IPR000408">
    <property type="entry name" value="Reg_chr_condens"/>
</dbReference>
<protein>
    <recommendedName>
        <fullName evidence="3">BTB domain-containing protein</fullName>
    </recommendedName>
</protein>